<gene>
    <name evidence="15" type="primary">ilvD</name>
    <name evidence="18" type="ORF">AWJ07_18260</name>
</gene>
<dbReference type="FunFam" id="3.50.30.80:FF:000001">
    <property type="entry name" value="Dihydroxy-acid dehydratase"/>
    <property type="match status" value="1"/>
</dbReference>
<dbReference type="InterPro" id="IPR000581">
    <property type="entry name" value="ILV_EDD_N"/>
</dbReference>
<dbReference type="InterPro" id="IPR042096">
    <property type="entry name" value="Dihydro-acid_dehy_C"/>
</dbReference>
<dbReference type="EC" id="4.2.1.9" evidence="14 15"/>
<evidence type="ECO:0000256" key="9">
    <source>
        <dbReference type="ARBA" id="ARBA00023239"/>
    </source>
</evidence>
<comment type="catalytic activity">
    <reaction evidence="11">
        <text>(2R)-2,3-dihydroxy-3-methylbutanoate = 3-methyl-2-oxobutanoate + H2O</text>
        <dbReference type="Rhea" id="RHEA:24809"/>
        <dbReference type="ChEBI" id="CHEBI:11851"/>
        <dbReference type="ChEBI" id="CHEBI:15377"/>
        <dbReference type="ChEBI" id="CHEBI:49072"/>
        <dbReference type="EC" id="4.2.1.9"/>
    </reaction>
    <physiologicalReaction direction="left-to-right" evidence="11">
        <dbReference type="Rhea" id="RHEA:24810"/>
    </physiologicalReaction>
</comment>
<comment type="catalytic activity">
    <reaction evidence="15">
        <text>(2R,3R)-2,3-dihydroxy-3-methylpentanoate = (S)-3-methyl-2-oxopentanoate + H2O</text>
        <dbReference type="Rhea" id="RHEA:27694"/>
        <dbReference type="ChEBI" id="CHEBI:15377"/>
        <dbReference type="ChEBI" id="CHEBI:35146"/>
        <dbReference type="ChEBI" id="CHEBI:49258"/>
        <dbReference type="EC" id="4.2.1.9"/>
    </reaction>
</comment>
<reference evidence="18 19" key="1">
    <citation type="submission" date="2016-01" db="EMBL/GenBank/DDBJ databases">
        <title>Draft genome of the antarctic isolate Shewanella frigidimarina Ag06-30.</title>
        <authorList>
            <person name="Parmeciano Di Noto G."/>
            <person name="Vazquez S."/>
            <person name="Mac Cormack W."/>
            <person name="Iriarte A."/>
            <person name="Quiroga C."/>
        </authorList>
    </citation>
    <scope>NUCLEOTIDE SEQUENCE [LARGE SCALE GENOMIC DNA]</scope>
    <source>
        <strain evidence="18 19">Ag06-30</strain>
    </source>
</reference>
<evidence type="ECO:0000256" key="3">
    <source>
        <dbReference type="ARBA" id="ARBA00022605"/>
    </source>
</evidence>
<evidence type="ECO:0000313" key="18">
    <source>
        <dbReference type="EMBL" id="KVX01315.1"/>
    </source>
</evidence>
<keyword evidence="7 15" id="KW-0408">Iron</keyword>
<evidence type="ECO:0000256" key="12">
    <source>
        <dbReference type="ARBA" id="ARBA00029436"/>
    </source>
</evidence>
<dbReference type="InterPro" id="IPR020558">
    <property type="entry name" value="DiOHA_6PGluconate_deHydtase_CS"/>
</dbReference>
<evidence type="ECO:0000256" key="7">
    <source>
        <dbReference type="ARBA" id="ARBA00023004"/>
    </source>
</evidence>
<accession>A0A119CZG8</accession>
<feature type="domain" description="Dihydroxy-acid/6-phosphogluconate dehydratase C-terminal" evidence="17">
    <location>
        <begin position="411"/>
        <end position="610"/>
    </location>
</feature>
<comment type="caution">
    <text evidence="18">The sequence shown here is derived from an EMBL/GenBank/DDBJ whole genome shotgun (WGS) entry which is preliminary data.</text>
</comment>
<dbReference type="GO" id="GO:0009097">
    <property type="term" value="P:isoleucine biosynthetic process"/>
    <property type="evidence" value="ECO:0007669"/>
    <property type="project" value="UniProtKB-UniRule"/>
</dbReference>
<organism evidence="18">
    <name type="scientific">Shewanella frigidimarina</name>
    <dbReference type="NCBI Taxonomy" id="56812"/>
    <lineage>
        <taxon>Bacteria</taxon>
        <taxon>Pseudomonadati</taxon>
        <taxon>Pseudomonadota</taxon>
        <taxon>Gammaproteobacteria</taxon>
        <taxon>Alteromonadales</taxon>
        <taxon>Shewanellaceae</taxon>
        <taxon>Shewanella</taxon>
    </lineage>
</organism>
<feature type="binding site" description="via carbamate group" evidence="15">
    <location>
        <position position="124"/>
    </location>
    <ligand>
        <name>Mg(2+)</name>
        <dbReference type="ChEBI" id="CHEBI:18420"/>
    </ligand>
</feature>
<dbReference type="SMR" id="A0A119CZG8"/>
<keyword evidence="4 15" id="KW-0001">2Fe-2S</keyword>
<comment type="pathway">
    <text evidence="13 15">Amino-acid biosynthesis; L-isoleucine biosynthesis; L-isoleucine from 2-oxobutanoate: step 3/4.</text>
</comment>
<dbReference type="GO" id="GO:0000287">
    <property type="term" value="F:magnesium ion binding"/>
    <property type="evidence" value="ECO:0007669"/>
    <property type="project" value="UniProtKB-UniRule"/>
</dbReference>
<keyword evidence="5 15" id="KW-0479">Metal-binding</keyword>
<evidence type="ECO:0000256" key="4">
    <source>
        <dbReference type="ARBA" id="ARBA00022714"/>
    </source>
</evidence>
<evidence type="ECO:0000256" key="5">
    <source>
        <dbReference type="ARBA" id="ARBA00022723"/>
    </source>
</evidence>
<evidence type="ECO:0000256" key="14">
    <source>
        <dbReference type="ARBA" id="ARBA00029490"/>
    </source>
</evidence>
<dbReference type="PROSITE" id="PS00886">
    <property type="entry name" value="ILVD_EDD_1"/>
    <property type="match status" value="1"/>
</dbReference>
<evidence type="ECO:0000256" key="8">
    <source>
        <dbReference type="ARBA" id="ARBA00023014"/>
    </source>
</evidence>
<dbReference type="UniPathway" id="UPA00049">
    <property type="reaction ID" value="UER00061"/>
</dbReference>
<dbReference type="GeneID" id="41835789"/>
<keyword evidence="9 15" id="KW-0456">Lyase</keyword>
<dbReference type="EMBL" id="LRDC01000026">
    <property type="protein sequence ID" value="KVX01315.1"/>
    <property type="molecule type" value="Genomic_DNA"/>
</dbReference>
<comment type="subunit">
    <text evidence="15">Homodimer.</text>
</comment>
<dbReference type="Proteomes" id="UP000055702">
    <property type="component" value="Unassembled WGS sequence"/>
</dbReference>
<proteinExistence type="inferred from homology"/>
<evidence type="ECO:0000256" key="6">
    <source>
        <dbReference type="ARBA" id="ARBA00022842"/>
    </source>
</evidence>
<comment type="caution">
    <text evidence="15">Lacks conserved residue(s) required for the propagation of feature annotation.</text>
</comment>
<dbReference type="InterPro" id="IPR037237">
    <property type="entry name" value="IlvD/EDD_N"/>
</dbReference>
<keyword evidence="3 15" id="KW-0028">Amino-acid biosynthesis</keyword>
<dbReference type="RefSeq" id="WP_011635913.1">
    <property type="nucleotide sequence ID" value="NZ_JBBMQR010000023.1"/>
</dbReference>
<keyword evidence="10 15" id="KW-0100">Branched-chain amino acid biosynthesis</keyword>
<dbReference type="SUPFAM" id="SSF143975">
    <property type="entry name" value="IlvD/EDD N-terminal domain-like"/>
    <property type="match status" value="1"/>
</dbReference>
<comment type="pathway">
    <text evidence="12 15">Amino-acid biosynthesis; L-valine biosynthesis; L-valine from pyruvate: step 3/4.</text>
</comment>
<dbReference type="Gene3D" id="3.50.30.80">
    <property type="entry name" value="IlvD/EDD C-terminal domain-like"/>
    <property type="match status" value="1"/>
</dbReference>
<feature type="binding site" evidence="15">
    <location>
        <position position="494"/>
    </location>
    <ligand>
        <name>Mg(2+)</name>
        <dbReference type="ChEBI" id="CHEBI:18420"/>
    </ligand>
</feature>
<evidence type="ECO:0000313" key="19">
    <source>
        <dbReference type="Proteomes" id="UP000055702"/>
    </source>
</evidence>
<dbReference type="GO" id="GO:0004160">
    <property type="term" value="F:dihydroxy-acid dehydratase activity"/>
    <property type="evidence" value="ECO:0007669"/>
    <property type="project" value="UniProtKB-UniRule"/>
</dbReference>
<evidence type="ECO:0000256" key="11">
    <source>
        <dbReference type="ARBA" id="ARBA00029304"/>
    </source>
</evidence>
<dbReference type="InterPro" id="IPR004404">
    <property type="entry name" value="DihydroxyA_deHydtase"/>
</dbReference>
<sequence length="619" mass="65706">MPKLRSATSTEGRNMAGARALWRATGVKENDFGKPIIAIANSFTQFVPGHVHLKNMGSLVAGAIEEAGGIAKEFNTIAVDDGIAMGHGGMLYSLPSRELIADSVEYMVNAHCADALVCISNCDKITPGMLMAALRLNIPVVFVSGGPMEAGKTKLSDQIIKLDLVDAMIAGADSNVSDEDSKQIERSACPTCGSCSGMFTANSMNCLTEALGLSLPGNGSMLATHEDRRELFLEAGRRVMMLAERYYKHDDETALPRNIASFKSFENAMVLDVAMGGSSNTVLHLVAAAQEAEIDFTMADIDRISRLVPHLCKVAPSTPKYHMEDVHRAGGVMGILGELDRAGLIHNDVPHVAADNGGDLKSVLAKYDIKQTNDPDVIRFFSAGPAGIPTTKAFSQNCRWDSVDDDRENGCIRSREFAFSQEGGLAVLSGNVAVDGCIVKTAGVDESNLTFVGSARVYESQDDAVAGILGGEVVEGDVVVIRYEGPKGGPGMQEMLYPTTYLKSRGLGAKCALITDGRFSGGTSGLSIGHVSPEAASGGTIALIENGDQIAIDIPKRSIQLNVSEAELTQRRTAMDAKGPLGWKPVSRERYVSLALKAYALLATSADKGAVRDRTKLEG</sequence>
<evidence type="ECO:0000259" key="16">
    <source>
        <dbReference type="Pfam" id="PF00920"/>
    </source>
</evidence>
<evidence type="ECO:0000256" key="10">
    <source>
        <dbReference type="ARBA" id="ARBA00023304"/>
    </source>
</evidence>
<comment type="function">
    <text evidence="15">Functions in the biosynthesis of branched-chain amino acids. Catalyzes the dehydration of (2R,3R)-2,3-dihydroxy-3-methylpentanoate (2,3-dihydroxy-3-methylvalerate) into 2-oxo-3-methylpentanoate (2-oxo-3-methylvalerate) and of (2R)-2,3-dihydroxy-3-methylbutanoate (2,3-dihydroxyisovalerate) into 2-oxo-3-methylbutanoate (2-oxoisovalerate), the penultimate precursor to L-isoleucine and L-valine, respectively.</text>
</comment>
<keyword evidence="6 15" id="KW-0460">Magnesium</keyword>
<feature type="binding site" evidence="15">
    <location>
        <position position="81"/>
    </location>
    <ligand>
        <name>Mg(2+)</name>
        <dbReference type="ChEBI" id="CHEBI:18420"/>
    </ligand>
</feature>
<evidence type="ECO:0000256" key="2">
    <source>
        <dbReference type="ARBA" id="ARBA00006486"/>
    </source>
</evidence>
<feature type="binding site" evidence="15">
    <location>
        <position position="123"/>
    </location>
    <ligand>
        <name>Mg(2+)</name>
        <dbReference type="ChEBI" id="CHEBI:18420"/>
    </ligand>
</feature>
<dbReference type="GO" id="GO:0005829">
    <property type="term" value="C:cytosol"/>
    <property type="evidence" value="ECO:0007669"/>
    <property type="project" value="TreeGrafter"/>
</dbReference>
<dbReference type="HAMAP" id="MF_00012">
    <property type="entry name" value="IlvD"/>
    <property type="match status" value="1"/>
</dbReference>
<protein>
    <recommendedName>
        <fullName evidence="14 15">Dihydroxy-acid dehydratase</fullName>
        <shortName evidence="15">DAD</shortName>
        <ecNumber evidence="14 15">4.2.1.9</ecNumber>
    </recommendedName>
</protein>
<dbReference type="InterPro" id="IPR056740">
    <property type="entry name" value="ILV_EDD_C"/>
</dbReference>
<dbReference type="Pfam" id="PF00920">
    <property type="entry name" value="ILVD_EDD_N"/>
    <property type="match status" value="1"/>
</dbReference>
<dbReference type="OMA" id="STQGRNM"/>
<dbReference type="GO" id="GO:0009099">
    <property type="term" value="P:L-valine biosynthetic process"/>
    <property type="evidence" value="ECO:0007669"/>
    <property type="project" value="UniProtKB-UniRule"/>
</dbReference>
<evidence type="ECO:0000256" key="13">
    <source>
        <dbReference type="ARBA" id="ARBA00029437"/>
    </source>
</evidence>
<dbReference type="UniPathway" id="UPA00047">
    <property type="reaction ID" value="UER00057"/>
</dbReference>
<feature type="modified residue" description="N6-carboxylysine" evidence="15">
    <location>
        <position position="124"/>
    </location>
</feature>
<feature type="domain" description="Dihydroxy-acid/6-phosphogluconate dehydratase N-terminal" evidence="16">
    <location>
        <begin position="34"/>
        <end position="354"/>
    </location>
</feature>
<dbReference type="GO" id="GO:0051537">
    <property type="term" value="F:2 iron, 2 sulfur cluster binding"/>
    <property type="evidence" value="ECO:0007669"/>
    <property type="project" value="UniProtKB-UniRule"/>
</dbReference>
<dbReference type="PANTHER" id="PTHR43661:SF3">
    <property type="entry name" value="D-XYLONATE DEHYDRATASE YAGF-RELATED"/>
    <property type="match status" value="1"/>
</dbReference>
<comment type="similarity">
    <text evidence="2 15">Belongs to the IlvD/Edd family.</text>
</comment>
<evidence type="ECO:0000256" key="15">
    <source>
        <dbReference type="HAMAP-Rule" id="MF_00012"/>
    </source>
</evidence>
<keyword evidence="8 15" id="KW-0411">Iron-sulfur</keyword>
<dbReference type="PROSITE" id="PS00887">
    <property type="entry name" value="ILVD_EDD_2"/>
    <property type="match status" value="1"/>
</dbReference>
<comment type="cofactor">
    <cofactor evidence="1 15">
        <name>Mg(2+)</name>
        <dbReference type="ChEBI" id="CHEBI:18420"/>
    </cofactor>
</comment>
<feature type="active site" description="Proton acceptor" evidence="15">
    <location>
        <position position="520"/>
    </location>
</feature>
<dbReference type="NCBIfam" id="TIGR00110">
    <property type="entry name" value="ilvD"/>
    <property type="match status" value="1"/>
</dbReference>
<evidence type="ECO:0000259" key="17">
    <source>
        <dbReference type="Pfam" id="PF24877"/>
    </source>
</evidence>
<comment type="cofactor">
    <cofactor evidence="15">
        <name>[2Fe-2S] cluster</name>
        <dbReference type="ChEBI" id="CHEBI:190135"/>
    </cofactor>
    <text evidence="15">Binds 1 [2Fe-2S] cluster per subunit. This cluster acts as a Lewis acid cofactor.</text>
</comment>
<dbReference type="AlphaFoldDB" id="A0A119CZG8"/>
<dbReference type="SUPFAM" id="SSF52016">
    <property type="entry name" value="LeuD/IlvD-like"/>
    <property type="match status" value="1"/>
</dbReference>
<evidence type="ECO:0000256" key="1">
    <source>
        <dbReference type="ARBA" id="ARBA00001946"/>
    </source>
</evidence>
<dbReference type="PANTHER" id="PTHR43661">
    <property type="entry name" value="D-XYLONATE DEHYDRATASE"/>
    <property type="match status" value="1"/>
</dbReference>
<dbReference type="Pfam" id="PF24877">
    <property type="entry name" value="ILV_EDD_C"/>
    <property type="match status" value="1"/>
</dbReference>
<name>A0A119CZG8_SHEFR</name>
<dbReference type="NCBIfam" id="NF009103">
    <property type="entry name" value="PRK12448.1"/>
    <property type="match status" value="1"/>
</dbReference>